<protein>
    <recommendedName>
        <fullName evidence="8">RCK C-terminal domain-containing protein</fullName>
    </recommendedName>
</protein>
<dbReference type="GO" id="GO:0008324">
    <property type="term" value="F:monoatomic cation transmembrane transporter activity"/>
    <property type="evidence" value="ECO:0007669"/>
    <property type="project" value="InterPro"/>
</dbReference>
<dbReference type="PROSITE" id="PS01271">
    <property type="entry name" value="NA_SULFATE"/>
    <property type="match status" value="1"/>
</dbReference>
<organism evidence="9">
    <name type="scientific">marine metagenome</name>
    <dbReference type="NCBI Taxonomy" id="408172"/>
    <lineage>
        <taxon>unclassified sequences</taxon>
        <taxon>metagenomes</taxon>
        <taxon>ecological metagenomes</taxon>
    </lineage>
</organism>
<dbReference type="SUPFAM" id="SSF116726">
    <property type="entry name" value="TrkA C-terminal domain-like"/>
    <property type="match status" value="2"/>
</dbReference>
<dbReference type="InterPro" id="IPR004680">
    <property type="entry name" value="Cit_transptr-like_dom"/>
</dbReference>
<dbReference type="EMBL" id="UINC01005946">
    <property type="protein sequence ID" value="SVA24532.1"/>
    <property type="molecule type" value="Genomic_DNA"/>
</dbReference>
<evidence type="ECO:0000256" key="7">
    <source>
        <dbReference type="SAM" id="Phobius"/>
    </source>
</evidence>
<evidence type="ECO:0000313" key="9">
    <source>
        <dbReference type="EMBL" id="SVA24532.1"/>
    </source>
</evidence>
<dbReference type="InterPro" id="IPR051679">
    <property type="entry name" value="DASS-Related_Transporters"/>
</dbReference>
<feature type="transmembrane region" description="Helical" evidence="7">
    <location>
        <begin position="444"/>
        <end position="465"/>
    </location>
</feature>
<feature type="transmembrane region" description="Helical" evidence="7">
    <location>
        <begin position="90"/>
        <end position="107"/>
    </location>
</feature>
<name>A0A381U8I6_9ZZZZ</name>
<dbReference type="PANTHER" id="PTHR43652">
    <property type="entry name" value="BASIC AMINO ACID ANTIPORTER YFCC-RELATED"/>
    <property type="match status" value="1"/>
</dbReference>
<evidence type="ECO:0000256" key="1">
    <source>
        <dbReference type="ARBA" id="ARBA00004141"/>
    </source>
</evidence>
<dbReference type="PROSITE" id="PS51202">
    <property type="entry name" value="RCK_C"/>
    <property type="match status" value="1"/>
</dbReference>
<dbReference type="InterPro" id="IPR031312">
    <property type="entry name" value="Na/sul_symport_CS"/>
</dbReference>
<dbReference type="GO" id="GO:0005886">
    <property type="term" value="C:plasma membrane"/>
    <property type="evidence" value="ECO:0007669"/>
    <property type="project" value="TreeGrafter"/>
</dbReference>
<feature type="transmembrane region" description="Helical" evidence="7">
    <location>
        <begin position="568"/>
        <end position="588"/>
    </location>
</feature>
<comment type="subcellular location">
    <subcellularLocation>
        <location evidence="1">Membrane</location>
        <topology evidence="1">Multi-pass membrane protein</topology>
    </subcellularLocation>
</comment>
<dbReference type="Pfam" id="PF03600">
    <property type="entry name" value="CitMHS"/>
    <property type="match status" value="1"/>
</dbReference>
<evidence type="ECO:0000256" key="2">
    <source>
        <dbReference type="ARBA" id="ARBA00022448"/>
    </source>
</evidence>
<keyword evidence="5 7" id="KW-1133">Transmembrane helix</keyword>
<gene>
    <name evidence="9" type="ORF">METZ01_LOCUS77386</name>
</gene>
<feature type="transmembrane region" description="Helical" evidence="7">
    <location>
        <begin position="50"/>
        <end position="69"/>
    </location>
</feature>
<feature type="transmembrane region" description="Helical" evidence="7">
    <location>
        <begin position="485"/>
        <end position="517"/>
    </location>
</feature>
<feature type="transmembrane region" description="Helical" evidence="7">
    <location>
        <begin position="399"/>
        <end position="432"/>
    </location>
</feature>
<accession>A0A381U8I6</accession>
<feature type="transmembrane region" description="Helical" evidence="7">
    <location>
        <begin position="176"/>
        <end position="199"/>
    </location>
</feature>
<feature type="transmembrane region" description="Helical" evidence="7">
    <location>
        <begin position="6"/>
        <end position="21"/>
    </location>
</feature>
<proteinExistence type="predicted"/>
<dbReference type="PANTHER" id="PTHR43652:SF2">
    <property type="entry name" value="BASIC AMINO ACID ANTIPORTER YFCC-RELATED"/>
    <property type="match status" value="1"/>
</dbReference>
<dbReference type="InterPro" id="IPR006037">
    <property type="entry name" value="RCK_C"/>
</dbReference>
<evidence type="ECO:0000256" key="3">
    <source>
        <dbReference type="ARBA" id="ARBA00022692"/>
    </source>
</evidence>
<keyword evidence="6 7" id="KW-0472">Membrane</keyword>
<dbReference type="CDD" id="cd01115">
    <property type="entry name" value="SLC13_permease"/>
    <property type="match status" value="1"/>
</dbReference>
<dbReference type="GO" id="GO:0006813">
    <property type="term" value="P:potassium ion transport"/>
    <property type="evidence" value="ECO:0007669"/>
    <property type="project" value="InterPro"/>
</dbReference>
<keyword evidence="2" id="KW-0813">Transport</keyword>
<evidence type="ECO:0000259" key="8">
    <source>
        <dbReference type="PROSITE" id="PS51202"/>
    </source>
</evidence>
<keyword evidence="4" id="KW-0677">Repeat</keyword>
<reference evidence="9" key="1">
    <citation type="submission" date="2018-05" db="EMBL/GenBank/DDBJ databases">
        <authorList>
            <person name="Lanie J.A."/>
            <person name="Ng W.-L."/>
            <person name="Kazmierczak K.M."/>
            <person name="Andrzejewski T.M."/>
            <person name="Davidsen T.M."/>
            <person name="Wayne K.J."/>
            <person name="Tettelin H."/>
            <person name="Glass J.I."/>
            <person name="Rusch D."/>
            <person name="Podicherti R."/>
            <person name="Tsui H.-C.T."/>
            <person name="Winkler M.E."/>
        </authorList>
    </citation>
    <scope>NUCLEOTIDE SEQUENCE</scope>
</reference>
<feature type="transmembrane region" description="Helical" evidence="7">
    <location>
        <begin position="529"/>
        <end position="548"/>
    </location>
</feature>
<dbReference type="InterPro" id="IPR036721">
    <property type="entry name" value="RCK_C_sf"/>
</dbReference>
<evidence type="ECO:0000256" key="4">
    <source>
        <dbReference type="ARBA" id="ARBA00022737"/>
    </source>
</evidence>
<dbReference type="AlphaFoldDB" id="A0A381U8I6"/>
<feature type="domain" description="RCK C-terminal" evidence="8">
    <location>
        <begin position="294"/>
        <end position="379"/>
    </location>
</feature>
<evidence type="ECO:0000256" key="6">
    <source>
        <dbReference type="ARBA" id="ARBA00023136"/>
    </source>
</evidence>
<evidence type="ECO:0000256" key="5">
    <source>
        <dbReference type="ARBA" id="ARBA00022989"/>
    </source>
</evidence>
<dbReference type="Gene3D" id="3.30.70.1450">
    <property type="entry name" value="Regulator of K+ conductance, C-terminal domain"/>
    <property type="match status" value="1"/>
</dbReference>
<keyword evidence="3 7" id="KW-0812">Transmembrane</keyword>
<feature type="transmembrane region" description="Helical" evidence="7">
    <location>
        <begin position="28"/>
        <end position="44"/>
    </location>
</feature>
<sequence>MDPQLQVALIIFILLGFLIWGKWRYDGVTLTALAIMVLLGLVPAKEAFLGFGHPAVITVALVLLISKGLEKSGFINMIGDTLRRNISGEFQFLVLLMLVAGFLSSFMNNIGAMAMLLPITIGIAQKMEWNPSKFLMPLAFASILGGMNTKIGTPPNIIISEFREDYVNKSFEFFDFAFAGFPVSFVGILFIALIGWRLVKLREGGSAQRPLLDIQDYLVEMTISEESDLVGRRVHELTAKLGSDNVLMGVVSDKGTIRKPHHRETFEALQILVLKISPDDVAGAQTEFGLIIDPELEDPTQQGELGEIEAMITPRSRLIGRKYNYFKRMARGVLSLLGLWRQGTKLRRRLAREIFKAGDVLLLSTRDSDERAAEKLELLGLMPLWQRELDVLRDTSKVWQALLIFAIALISVIFFNINIIVAFLLCVLAYAARRLLTGNGLYRHIEWPVVVMLGAMIPIGGALTSSGLTVTSANFITTYLSDVNIAWVLIVILVFTMFISDLINNAATAVIMAPVSIQVANQMGQPIEPFLMAVAVGASCAFLSPIGHQCNTLVMGPGNYRFADYWKLGLPLEILIVCISIPVIMNTWF</sequence>